<comment type="caution">
    <text evidence="4">The sequence shown here is derived from an EMBL/GenBank/DDBJ whole genome shotgun (WGS) entry which is preliminary data.</text>
</comment>
<dbReference type="InterPro" id="IPR027417">
    <property type="entry name" value="P-loop_NTPase"/>
</dbReference>
<dbReference type="EMBL" id="JAAGMR010000283">
    <property type="protein sequence ID" value="NEB94927.1"/>
    <property type="molecule type" value="Genomic_DNA"/>
</dbReference>
<dbReference type="SUPFAM" id="SSF52540">
    <property type="entry name" value="P-loop containing nucleoside triphosphate hydrolases"/>
    <property type="match status" value="1"/>
</dbReference>
<accession>A0A7K3QYD1</accession>
<keyword evidence="1" id="KW-0677">Repeat</keyword>
<sequence>MSKTPGLRVLNGRASQDPDGDALIRLWREAVQIPSADDSSEALIVHFAGHGIPGAGTHPLFLASSKTTRDNVPWTAPQVSTWLGEVESLPTGPSVLLLLDVCGAGRPVVQQLLDGVRAEDRRAWIIAACAPDEKTYRARFTGATAAVLERLRKGRLDLSPAVEHVPVETLAREIDRELAKSAAVEGIAAQSVLRTAHAEARTPVPPFLHNPSYRETPGGQFRQAMANGLWQFAAAVDPGLDPLHFISRASGAPEQQGGLPACFFTGRVDQLKALKQWLEDDGAPSLLVVTGSPGSGKSALLGVVSCLAHPQLREVTGQIAAVVDRDGRPELMPDLAAVHARQRGPSEVLSSLATQLGLGEEPSRGWTTSAVLNRITEQRENPVTLVVDALDEASLDKTLLNEVLIPLASARRRPDEKEPEKNLVLCRVLIGTRPWLDRYGQLFDALADPRQLINLDDIPAEQRISELDDYLCDVLAASKLYSGVGVAALRKATAAAVAARLGKHHDRGAFLLASLFAHYLVHQDTALPVELVMARIPAHLPGMLDLHLEVLRREHPAMPAILAAIAHGYGQGMPLEVIESVTAAFLPVDAARPDVDDIRTALQAASFYLRFDTDIDGQRLYRFYHQSLVDHLRRGNIHISRRFLCDRVLDTVPGAGELASRRFGLALPYVLRHVAQHAWDAQMLDGLMLSASFLIHCDPLLLREHLSTRTLRAQIAAIITDSALSPLHEPWQRRQWLRNTAEVWGETWLVDALDAIEESTAEPPLHRALEFRWGTADRPEFDYGPRQVDEVSLIRHADRWLAVLNDFQEGVHVWDVRMGVHLYTLNLSEGHALTSLCTRQGSEGPLAAAGTDEGQIYVWDLDTGMLKSEVRTDASSVVAVALVRWADSELVVACGGGEVVAYDLSGQRVASLDLLGTWLTSLEAAGGVDDLWEPDQDVEGYDCTAVATTVLDGIPVFVAGAVDGSLHVWETGGRRHRTWSGGTGRIYSLGLLDGSGGPFVVTFGEDGTRLWDLRIGQHRLLSTDRGEEAVLLLEENGSPCLAYFSQASGLFLRDLASGAVVADPFCVLPEGILGIEALAIAGPHLSAVGSTTYGPEFLSQADSDHGRVLHTQAGHDTDVEMVAVGEVGGSDFIPAISVDADGIFLAWDAAAGSLLLTGHHYGVSAVAAGTLDGKSVVVVAHGWGADSVIEIIDLAAPASAAPILKARDTVSSLSIDTLEGSHVLTVQTARGVFAYRPDGSVSRLDGIEEGSVIRCYARHSRQGKELTIVCTSGYSRWEYLRDSPSVLAVYQAPGKSYALTELQADISCTAVGPWSEGTAALYGDDEGSVVAVSLDDPGELGRFSAHDGPVATLAFACPKGVHVLVTAGTDDTIRLWDPRRPGTLLSEISFPATLGSVSVCEAGVFAGFGSRVAFFEWAELTPSAESI</sequence>
<dbReference type="Pfam" id="PF24883">
    <property type="entry name" value="NPHP3_N"/>
    <property type="match status" value="1"/>
</dbReference>
<evidence type="ECO:0000256" key="1">
    <source>
        <dbReference type="ARBA" id="ARBA00022737"/>
    </source>
</evidence>
<feature type="repeat" description="WD" evidence="2">
    <location>
        <begin position="1343"/>
        <end position="1377"/>
    </location>
</feature>
<dbReference type="Gene3D" id="2.130.10.10">
    <property type="entry name" value="YVTN repeat-like/Quinoprotein amine dehydrogenase"/>
    <property type="match status" value="3"/>
</dbReference>
<dbReference type="InterPro" id="IPR001680">
    <property type="entry name" value="WD40_rpt"/>
</dbReference>
<proteinExistence type="predicted"/>
<feature type="domain" description="Nephrocystin 3-like N-terminal" evidence="3">
    <location>
        <begin position="273"/>
        <end position="402"/>
    </location>
</feature>
<dbReference type="PROSITE" id="PS50294">
    <property type="entry name" value="WD_REPEATS_REGION"/>
    <property type="match status" value="1"/>
</dbReference>
<dbReference type="SUPFAM" id="SSF50978">
    <property type="entry name" value="WD40 repeat-like"/>
    <property type="match status" value="2"/>
</dbReference>
<gene>
    <name evidence="4" type="ORF">G3I21_25140</name>
</gene>
<keyword evidence="2" id="KW-0853">WD repeat</keyword>
<evidence type="ECO:0000256" key="2">
    <source>
        <dbReference type="PROSITE-ProRule" id="PRU00221"/>
    </source>
</evidence>
<dbReference type="InterPro" id="IPR015943">
    <property type="entry name" value="WD40/YVTN_repeat-like_dom_sf"/>
</dbReference>
<organism evidence="4 5">
    <name type="scientific">Streptomyces bauhiniae</name>
    <dbReference type="NCBI Taxonomy" id="2340725"/>
    <lineage>
        <taxon>Bacteria</taxon>
        <taxon>Bacillati</taxon>
        <taxon>Actinomycetota</taxon>
        <taxon>Actinomycetes</taxon>
        <taxon>Kitasatosporales</taxon>
        <taxon>Streptomycetaceae</taxon>
        <taxon>Streptomyces</taxon>
    </lineage>
</organism>
<dbReference type="PROSITE" id="PS50082">
    <property type="entry name" value="WD_REPEATS_2"/>
    <property type="match status" value="1"/>
</dbReference>
<evidence type="ECO:0000259" key="3">
    <source>
        <dbReference type="Pfam" id="PF24883"/>
    </source>
</evidence>
<dbReference type="PANTHER" id="PTHR19855:SF11">
    <property type="entry name" value="RIBOSOME BIOGENESIS PROTEIN WDR12"/>
    <property type="match status" value="1"/>
</dbReference>
<dbReference type="Proteomes" id="UP000470520">
    <property type="component" value="Unassembled WGS sequence"/>
</dbReference>
<dbReference type="PANTHER" id="PTHR19855">
    <property type="entry name" value="WD40 REPEAT PROTEIN 12, 37"/>
    <property type="match status" value="1"/>
</dbReference>
<dbReference type="RefSeq" id="WP_164192974.1">
    <property type="nucleotide sequence ID" value="NZ_JAAGMR010000283.1"/>
</dbReference>
<dbReference type="Pfam" id="PF00400">
    <property type="entry name" value="WD40"/>
    <property type="match status" value="1"/>
</dbReference>
<dbReference type="Gene3D" id="3.40.50.300">
    <property type="entry name" value="P-loop containing nucleotide triphosphate hydrolases"/>
    <property type="match status" value="1"/>
</dbReference>
<protein>
    <recommendedName>
        <fullName evidence="3">Nephrocystin 3-like N-terminal domain-containing protein</fullName>
    </recommendedName>
</protein>
<dbReference type="SMART" id="SM00320">
    <property type="entry name" value="WD40"/>
    <property type="match status" value="5"/>
</dbReference>
<dbReference type="InterPro" id="IPR056884">
    <property type="entry name" value="NPHP3-like_N"/>
</dbReference>
<reference evidence="4 5" key="1">
    <citation type="submission" date="2020-01" db="EMBL/GenBank/DDBJ databases">
        <title>Insect and environment-associated Actinomycetes.</title>
        <authorList>
            <person name="Currrie C."/>
            <person name="Chevrette M."/>
            <person name="Carlson C."/>
            <person name="Stubbendieck R."/>
            <person name="Wendt-Pienkowski E."/>
        </authorList>
    </citation>
    <scope>NUCLEOTIDE SEQUENCE [LARGE SCALE GENOMIC DNA]</scope>
    <source>
        <strain evidence="4 5">SID7754</strain>
    </source>
</reference>
<evidence type="ECO:0000313" key="4">
    <source>
        <dbReference type="EMBL" id="NEB94927.1"/>
    </source>
</evidence>
<evidence type="ECO:0000313" key="5">
    <source>
        <dbReference type="Proteomes" id="UP000470520"/>
    </source>
</evidence>
<dbReference type="InterPro" id="IPR036322">
    <property type="entry name" value="WD40_repeat_dom_sf"/>
</dbReference>
<name>A0A7K3QYD1_9ACTN</name>